<dbReference type="PROSITE" id="PS00058">
    <property type="entry name" value="DNA_MISMATCH_REPAIR_1"/>
    <property type="match status" value="1"/>
</dbReference>
<dbReference type="GO" id="GO:0030983">
    <property type="term" value="F:mismatched DNA binding"/>
    <property type="evidence" value="ECO:0007669"/>
    <property type="project" value="InterPro"/>
</dbReference>
<evidence type="ECO:0000256" key="2">
    <source>
        <dbReference type="ARBA" id="ARBA00022763"/>
    </source>
</evidence>
<dbReference type="InterPro" id="IPR020568">
    <property type="entry name" value="Ribosomal_Su5_D2-typ_SF"/>
</dbReference>
<organism evidence="6 7">
    <name type="scientific">Naematelia encephala</name>
    <dbReference type="NCBI Taxonomy" id="71784"/>
    <lineage>
        <taxon>Eukaryota</taxon>
        <taxon>Fungi</taxon>
        <taxon>Dikarya</taxon>
        <taxon>Basidiomycota</taxon>
        <taxon>Agaricomycotina</taxon>
        <taxon>Tremellomycetes</taxon>
        <taxon>Tremellales</taxon>
        <taxon>Naemateliaceae</taxon>
        <taxon>Naematelia</taxon>
    </lineage>
</organism>
<dbReference type="Gene3D" id="3.30.565.10">
    <property type="entry name" value="Histidine kinase-like ATPase, C-terminal domain"/>
    <property type="match status" value="1"/>
</dbReference>
<feature type="region of interest" description="Disordered" evidence="3">
    <location>
        <begin position="462"/>
        <end position="481"/>
    </location>
</feature>
<dbReference type="Proteomes" id="UP000193986">
    <property type="component" value="Unassembled WGS sequence"/>
</dbReference>
<dbReference type="GO" id="GO:0005524">
    <property type="term" value="F:ATP binding"/>
    <property type="evidence" value="ECO:0007669"/>
    <property type="project" value="InterPro"/>
</dbReference>
<evidence type="ECO:0000259" key="4">
    <source>
        <dbReference type="SMART" id="SM00853"/>
    </source>
</evidence>
<dbReference type="InterPro" id="IPR037198">
    <property type="entry name" value="MutL_C_sf"/>
</dbReference>
<dbReference type="STRING" id="71784.A0A1Y2B050"/>
<dbReference type="Gene3D" id="3.30.230.10">
    <property type="match status" value="1"/>
</dbReference>
<dbReference type="GO" id="GO:0140664">
    <property type="term" value="F:ATP-dependent DNA damage sensor activity"/>
    <property type="evidence" value="ECO:0007669"/>
    <property type="project" value="InterPro"/>
</dbReference>
<dbReference type="Gene3D" id="3.30.1540.20">
    <property type="entry name" value="MutL, C-terminal domain, dimerisation subdomain"/>
    <property type="match status" value="1"/>
</dbReference>
<keyword evidence="7" id="KW-1185">Reference proteome</keyword>
<feature type="domain" description="DNA mismatch repair protein S5" evidence="5">
    <location>
        <begin position="231"/>
        <end position="371"/>
    </location>
</feature>
<dbReference type="SMART" id="SM00853">
    <property type="entry name" value="MutL_C"/>
    <property type="match status" value="1"/>
</dbReference>
<dbReference type="GO" id="GO:0061982">
    <property type="term" value="P:meiosis I cell cycle process"/>
    <property type="evidence" value="ECO:0007669"/>
    <property type="project" value="UniProtKB-ARBA"/>
</dbReference>
<dbReference type="InterPro" id="IPR014721">
    <property type="entry name" value="Ribsml_uS5_D2-typ_fold_subgr"/>
</dbReference>
<comment type="similarity">
    <text evidence="1">Belongs to the DNA mismatch repair MutL/HexB family.</text>
</comment>
<evidence type="ECO:0000313" key="7">
    <source>
        <dbReference type="Proteomes" id="UP000193986"/>
    </source>
</evidence>
<dbReference type="SUPFAM" id="SSF118116">
    <property type="entry name" value="DNA mismatch repair protein MutL"/>
    <property type="match status" value="1"/>
</dbReference>
<proteinExistence type="inferred from homology"/>
<dbReference type="EMBL" id="MCFC01000035">
    <property type="protein sequence ID" value="ORY27867.1"/>
    <property type="molecule type" value="Genomic_DNA"/>
</dbReference>
<evidence type="ECO:0000256" key="3">
    <source>
        <dbReference type="SAM" id="MobiDB-lite"/>
    </source>
</evidence>
<gene>
    <name evidence="6" type="ORF">BCR39DRAFT_536497</name>
</gene>
<dbReference type="InterPro" id="IPR014790">
    <property type="entry name" value="MutL_C"/>
</dbReference>
<accession>A0A1Y2B050</accession>
<evidence type="ECO:0008006" key="8">
    <source>
        <dbReference type="Google" id="ProtNLM"/>
    </source>
</evidence>
<evidence type="ECO:0000256" key="1">
    <source>
        <dbReference type="ARBA" id="ARBA00006082"/>
    </source>
</evidence>
<dbReference type="InterPro" id="IPR014762">
    <property type="entry name" value="DNA_mismatch_repair_CS"/>
</dbReference>
<feature type="compositionally biased region" description="Polar residues" evidence="3">
    <location>
        <begin position="384"/>
        <end position="399"/>
    </location>
</feature>
<dbReference type="InterPro" id="IPR036890">
    <property type="entry name" value="HATPase_C_sf"/>
</dbReference>
<dbReference type="SUPFAM" id="SSF54211">
    <property type="entry name" value="Ribosomal protein S5 domain 2-like"/>
    <property type="match status" value="1"/>
</dbReference>
<dbReference type="PANTHER" id="PTHR10073:SF47">
    <property type="entry name" value="DNA MISMATCH REPAIR PROTEIN MLH3"/>
    <property type="match status" value="1"/>
</dbReference>
<dbReference type="AlphaFoldDB" id="A0A1Y2B050"/>
<dbReference type="GO" id="GO:0006298">
    <property type="term" value="P:mismatch repair"/>
    <property type="evidence" value="ECO:0007669"/>
    <property type="project" value="InterPro"/>
</dbReference>
<keyword evidence="2" id="KW-0227">DNA damage</keyword>
<dbReference type="InterPro" id="IPR038973">
    <property type="entry name" value="MutL/Mlh/Pms-like"/>
</dbReference>
<dbReference type="InterPro" id="IPR013507">
    <property type="entry name" value="DNA_mismatch_S5_2-like"/>
</dbReference>
<evidence type="ECO:0000259" key="5">
    <source>
        <dbReference type="SMART" id="SM01340"/>
    </source>
</evidence>
<dbReference type="GO" id="GO:0016887">
    <property type="term" value="F:ATP hydrolysis activity"/>
    <property type="evidence" value="ECO:0007669"/>
    <property type="project" value="InterPro"/>
</dbReference>
<dbReference type="GO" id="GO:0032300">
    <property type="term" value="C:mismatch repair complex"/>
    <property type="evidence" value="ECO:0007669"/>
    <property type="project" value="InterPro"/>
</dbReference>
<name>A0A1Y2B050_9TREE</name>
<comment type="caution">
    <text evidence="6">The sequence shown here is derived from an EMBL/GenBank/DDBJ whole genome shotgun (WGS) entry which is preliminary data.</text>
</comment>
<reference evidence="6 7" key="1">
    <citation type="submission" date="2016-07" db="EMBL/GenBank/DDBJ databases">
        <title>Pervasive Adenine N6-methylation of Active Genes in Fungi.</title>
        <authorList>
            <consortium name="DOE Joint Genome Institute"/>
            <person name="Mondo S.J."/>
            <person name="Dannebaum R.O."/>
            <person name="Kuo R.C."/>
            <person name="Labutti K."/>
            <person name="Haridas S."/>
            <person name="Kuo A."/>
            <person name="Salamov A."/>
            <person name="Ahrendt S.R."/>
            <person name="Lipzen A."/>
            <person name="Sullivan W."/>
            <person name="Andreopoulos W.B."/>
            <person name="Clum A."/>
            <person name="Lindquist E."/>
            <person name="Daum C."/>
            <person name="Ramamoorthy G.K."/>
            <person name="Gryganskyi A."/>
            <person name="Culley D."/>
            <person name="Magnuson J.K."/>
            <person name="James T.Y."/>
            <person name="O'Malley M.A."/>
            <person name="Stajich J.E."/>
            <person name="Spatafora J.W."/>
            <person name="Visel A."/>
            <person name="Grigoriev I.V."/>
        </authorList>
    </citation>
    <scope>NUCLEOTIDE SEQUENCE [LARGE SCALE GENOMIC DNA]</scope>
    <source>
        <strain evidence="6 7">68-887.2</strain>
    </source>
</reference>
<feature type="domain" description="MutL C-terminal dimerisation" evidence="4">
    <location>
        <begin position="568"/>
        <end position="763"/>
    </location>
</feature>
<dbReference type="SMART" id="SM01340">
    <property type="entry name" value="DNA_mis_repair"/>
    <property type="match status" value="1"/>
</dbReference>
<dbReference type="OrthoDB" id="429932at2759"/>
<dbReference type="InParanoid" id="A0A1Y2B050"/>
<evidence type="ECO:0000313" key="6">
    <source>
        <dbReference type="EMBL" id="ORY27867.1"/>
    </source>
</evidence>
<feature type="region of interest" description="Disordered" evidence="3">
    <location>
        <begin position="384"/>
        <end position="412"/>
    </location>
</feature>
<dbReference type="PANTHER" id="PTHR10073">
    <property type="entry name" value="DNA MISMATCH REPAIR PROTEIN MLH, PMS, MUTL"/>
    <property type="match status" value="1"/>
</dbReference>
<feature type="compositionally biased region" description="Low complexity" evidence="3">
    <location>
        <begin position="462"/>
        <end position="474"/>
    </location>
</feature>
<dbReference type="InterPro" id="IPR042120">
    <property type="entry name" value="MutL_C_dimsub"/>
</dbReference>
<dbReference type="SUPFAM" id="SSF55874">
    <property type="entry name" value="ATPase domain of HSP90 chaperone/DNA topoisomerase II/histidine kinase"/>
    <property type="match status" value="1"/>
</dbReference>
<dbReference type="Pfam" id="PF13589">
    <property type="entry name" value="HATPase_c_3"/>
    <property type="match status" value="1"/>
</dbReference>
<sequence length="816" mass="89524">MSLTSPHTISPLSRPTSTTLRSSLVIPTLPQVVSELIQNSLDANATRIEVWLDLSENSRSIRIQDDGHGMSKESLKKIGGRYETSKSLPLSRLGPEGSYGFRGEALSSIAALGLVEITSKTESSRHTYTKVIKNSRAIYEGMSSRPVSGPRGSTITVKDLFQNIPVRQSALAAASSSTLLASCKKILETLALAQPGVAFALWEERNIGPSVGGCTRRILTVPPAQNHYERFKVIFGSAGVGKVQKIKVSSGKRRIDGFISLEGSVSKSHQHLYVNGFPLDKGDLRVAIIKRFADSKFSAQAYDNGLVENQQSSLRKSPRRLERHPIFVLAVTVSASELDVAFEPRKSVIGFKQDSDSIRKLAVAVIEEFLKRHDFMPVRETRATVNSDESGMQDQTATDSAVDLRESTTSPRRVSIPIKRPASAMETNNEPVLEPHTPRRGQRLQSIALQNPVLRSAPSRLLPPVRLTTPPVDLSSSNSTGQKRHKWIDDLLENADTGVLSFSSNTQERSCLFEQSQSPGSFARDTAHEYHRCQSSTSPTGIGVSHVPLPPQTTDVKFADRSLSSANILGQVDQKFVACVLENPPGEGVSTRNTLVLIDQHAADERISVEAILQALCDGFTKNSMDIITLTPKGPSVVLTRGEMQILRHPGVLDIFRRWGIHLDTPTSVASSPDYVQITVKAVPAVLGVRLGRQQASEMSRLIKLYLGVLDESLAELQAVIDALDQTAGETNWFSVLQWMPKEMVDLVNSKACRGAIMFGDALDLDQCERLVHKLSDTKFPFMCAHGRPSLVPLRVIGDGRETARRRIDWANWSLN</sequence>
<protein>
    <recommendedName>
        <fullName evidence="8">MutL C-terminal dimerisation domain-containing protein</fullName>
    </recommendedName>
</protein>